<sequence>MGSFEKNIEPLVTKKRAVIFTVLWVVGGLLSILAMTDLFEETPFKKKYTFFLLMIAVNTIFMVRIWKVYLTKKARN</sequence>
<dbReference type="EMBL" id="BMJE01000006">
    <property type="protein sequence ID" value="GGB82058.1"/>
    <property type="molecule type" value="Genomic_DNA"/>
</dbReference>
<feature type="transmembrane region" description="Helical" evidence="1">
    <location>
        <begin position="17"/>
        <end position="36"/>
    </location>
</feature>
<comment type="caution">
    <text evidence="2">The sequence shown here is derived from an EMBL/GenBank/DDBJ whole genome shotgun (WGS) entry which is preliminary data.</text>
</comment>
<evidence type="ECO:0000313" key="3">
    <source>
        <dbReference type="Proteomes" id="UP000615760"/>
    </source>
</evidence>
<reference evidence="3" key="1">
    <citation type="journal article" date="2019" name="Int. J. Syst. Evol. Microbiol.">
        <title>The Global Catalogue of Microorganisms (GCM) 10K type strain sequencing project: providing services to taxonomists for standard genome sequencing and annotation.</title>
        <authorList>
            <consortium name="The Broad Institute Genomics Platform"/>
            <consortium name="The Broad Institute Genome Sequencing Center for Infectious Disease"/>
            <person name="Wu L."/>
            <person name="Ma J."/>
        </authorList>
    </citation>
    <scope>NUCLEOTIDE SEQUENCE [LARGE SCALE GENOMIC DNA]</scope>
    <source>
        <strain evidence="3">CGMCC 1.15461</strain>
    </source>
</reference>
<gene>
    <name evidence="2" type="ORF">GCM10007424_22610</name>
</gene>
<protein>
    <submittedName>
        <fullName evidence="2">Uncharacterized protein</fullName>
    </submittedName>
</protein>
<dbReference type="Proteomes" id="UP000615760">
    <property type="component" value="Unassembled WGS sequence"/>
</dbReference>
<name>A0ABQ1K036_9FLAO</name>
<keyword evidence="1" id="KW-1133">Transmembrane helix</keyword>
<feature type="transmembrane region" description="Helical" evidence="1">
    <location>
        <begin position="48"/>
        <end position="66"/>
    </location>
</feature>
<keyword evidence="1" id="KW-0472">Membrane</keyword>
<evidence type="ECO:0000313" key="2">
    <source>
        <dbReference type="EMBL" id="GGB82058.1"/>
    </source>
</evidence>
<evidence type="ECO:0000256" key="1">
    <source>
        <dbReference type="SAM" id="Phobius"/>
    </source>
</evidence>
<accession>A0ABQ1K036</accession>
<organism evidence="2 3">
    <name type="scientific">Flavobacterium suaedae</name>
    <dbReference type="NCBI Taxonomy" id="1767027"/>
    <lineage>
        <taxon>Bacteria</taxon>
        <taxon>Pseudomonadati</taxon>
        <taxon>Bacteroidota</taxon>
        <taxon>Flavobacteriia</taxon>
        <taxon>Flavobacteriales</taxon>
        <taxon>Flavobacteriaceae</taxon>
        <taxon>Flavobacterium</taxon>
    </lineage>
</organism>
<proteinExistence type="predicted"/>
<keyword evidence="1" id="KW-0812">Transmembrane</keyword>
<keyword evidence="3" id="KW-1185">Reference proteome</keyword>
<dbReference type="RefSeq" id="WP_188621410.1">
    <property type="nucleotide sequence ID" value="NZ_BMJE01000006.1"/>
</dbReference>